<protein>
    <recommendedName>
        <fullName evidence="3">HECT-type E3 ubiquitin transferase</fullName>
        <ecNumber evidence="3">2.3.2.26</ecNumber>
    </recommendedName>
</protein>
<dbReference type="InterPro" id="IPR050409">
    <property type="entry name" value="E3_ubiq-protein_ligase"/>
</dbReference>
<reference evidence="8" key="1">
    <citation type="submission" date="2019-08" db="EMBL/GenBank/DDBJ databases">
        <title>The improved chromosome-level genome for the pearl oyster Pinctada fucata martensii using PacBio sequencing and Hi-C.</title>
        <authorList>
            <person name="Zheng Z."/>
        </authorList>
    </citation>
    <scope>NUCLEOTIDE SEQUENCE</scope>
    <source>
        <strain evidence="8">ZZ-2019</strain>
        <tissue evidence="8">Adductor muscle</tissue>
    </source>
</reference>
<dbReference type="InterPro" id="IPR035983">
    <property type="entry name" value="Hect_E3_ubiquitin_ligase"/>
</dbReference>
<dbReference type="Gene3D" id="3.90.1750.10">
    <property type="entry name" value="Hect, E3 ligase catalytic domains"/>
    <property type="match status" value="1"/>
</dbReference>
<organism evidence="8 9">
    <name type="scientific">Pinctada imbricata</name>
    <name type="common">Atlantic pearl-oyster</name>
    <name type="synonym">Pinctada martensii</name>
    <dbReference type="NCBI Taxonomy" id="66713"/>
    <lineage>
        <taxon>Eukaryota</taxon>
        <taxon>Metazoa</taxon>
        <taxon>Spiralia</taxon>
        <taxon>Lophotrochozoa</taxon>
        <taxon>Mollusca</taxon>
        <taxon>Bivalvia</taxon>
        <taxon>Autobranchia</taxon>
        <taxon>Pteriomorphia</taxon>
        <taxon>Pterioida</taxon>
        <taxon>Pterioidea</taxon>
        <taxon>Pteriidae</taxon>
        <taxon>Pinctada</taxon>
    </lineage>
</organism>
<evidence type="ECO:0000313" key="9">
    <source>
        <dbReference type="Proteomes" id="UP001186944"/>
    </source>
</evidence>
<dbReference type="Proteomes" id="UP001186944">
    <property type="component" value="Unassembled WGS sequence"/>
</dbReference>
<keyword evidence="4" id="KW-0808">Transferase</keyword>
<dbReference type="PROSITE" id="PS50237">
    <property type="entry name" value="HECT"/>
    <property type="match status" value="2"/>
</dbReference>
<dbReference type="SMART" id="SM00119">
    <property type="entry name" value="HECTc"/>
    <property type="match status" value="1"/>
</dbReference>
<accession>A0AA88YTJ4</accession>
<evidence type="ECO:0000256" key="6">
    <source>
        <dbReference type="PROSITE-ProRule" id="PRU00104"/>
    </source>
</evidence>
<dbReference type="EMBL" id="VSWD01000002">
    <property type="protein sequence ID" value="KAK3107016.1"/>
    <property type="molecule type" value="Genomic_DNA"/>
</dbReference>
<dbReference type="PANTHER" id="PTHR11254:SF440">
    <property type="entry name" value="E3 UBIQUITIN-PROTEIN LIGASE NEDD-4"/>
    <property type="match status" value="1"/>
</dbReference>
<comment type="pathway">
    <text evidence="2">Protein modification; protein ubiquitination.</text>
</comment>
<feature type="domain" description="HECT" evidence="7">
    <location>
        <begin position="517"/>
        <end position="560"/>
    </location>
</feature>
<comment type="caution">
    <text evidence="6">Lacks conserved residue(s) required for the propagation of feature annotation.</text>
</comment>
<dbReference type="PANTHER" id="PTHR11254">
    <property type="entry name" value="HECT DOMAIN UBIQUITIN-PROTEIN LIGASE"/>
    <property type="match status" value="1"/>
</dbReference>
<dbReference type="GO" id="GO:0061630">
    <property type="term" value="F:ubiquitin protein ligase activity"/>
    <property type="evidence" value="ECO:0007669"/>
    <property type="project" value="UniProtKB-EC"/>
</dbReference>
<evidence type="ECO:0000256" key="5">
    <source>
        <dbReference type="ARBA" id="ARBA00022786"/>
    </source>
</evidence>
<evidence type="ECO:0000256" key="1">
    <source>
        <dbReference type="ARBA" id="ARBA00000885"/>
    </source>
</evidence>
<dbReference type="Gene3D" id="3.30.2410.10">
    <property type="entry name" value="Hect, E3 ligase catalytic domain"/>
    <property type="match status" value="1"/>
</dbReference>
<evidence type="ECO:0000259" key="7">
    <source>
        <dbReference type="PROSITE" id="PS50237"/>
    </source>
</evidence>
<dbReference type="AlphaFoldDB" id="A0AA88YTJ4"/>
<feature type="domain" description="HECT" evidence="7">
    <location>
        <begin position="335"/>
        <end position="376"/>
    </location>
</feature>
<sequence length="580" mass="66055">MRDETERSYTLKEENLEGNQITVGHGHFKAGKFSRISCTSLSLGGGIVVVGPFAKTGNTSDDIRKAAYKKFCQQNRNFKQLFKSHKKLYLVYPDGTLVEKLPDGKEVFSILGYRDFLDPKKRFDRLRLYLCSKQNYQAENGLIEIVTDSSSEDEQLPPLVLSHTRSEYMDNSSEELEESLILVKEVIFHYNGNEWKENFPNNTKGSVLASFIETTLKMSKGEFHLKVCDGGRDVMADDRLQDLADEEEGECNRLEELEKAIPANFCDQSADRTADIIAEATLEIMADVSEPVSILKEYREQFLQGRPLDVVSMAEAIEGDTSAIFISRNNLFEDAMEELKNLGNIRCPLEVSFYGEEAMDLGGPRKEFLAFLMQEIQDRFLVTHQGDVILQINEDAIGKHHFFYAGMAVGIGILQGADIPEHLLHVTTQPQQEHVRQFRSGLRRTGVLQLLESKPNIRHLFTQRKSINVTSLLHTFHTIFSEEGSNKRHKEEEAYRFFVKYVRDVYSGRRGNVTVERILKFATGSASFPVLGYGIAPTIEFVDTRYPTSSTCINKMYLPNEEMIAENYDMAFMNDYFGLE</sequence>
<feature type="active site" description="Glycyl thioester intermediate" evidence="6">
    <location>
        <position position="552"/>
    </location>
</feature>
<evidence type="ECO:0000256" key="3">
    <source>
        <dbReference type="ARBA" id="ARBA00012485"/>
    </source>
</evidence>
<keyword evidence="9" id="KW-1185">Reference proteome</keyword>
<name>A0AA88YTJ4_PINIB</name>
<dbReference type="EC" id="2.3.2.26" evidence="3"/>
<comment type="caution">
    <text evidence="8">The sequence shown here is derived from an EMBL/GenBank/DDBJ whole genome shotgun (WGS) entry which is preliminary data.</text>
</comment>
<proteinExistence type="predicted"/>
<dbReference type="InterPro" id="IPR000569">
    <property type="entry name" value="HECT_dom"/>
</dbReference>
<evidence type="ECO:0000256" key="2">
    <source>
        <dbReference type="ARBA" id="ARBA00004906"/>
    </source>
</evidence>
<dbReference type="SUPFAM" id="SSF56204">
    <property type="entry name" value="Hect, E3 ligase catalytic domain"/>
    <property type="match status" value="1"/>
</dbReference>
<keyword evidence="5 6" id="KW-0833">Ubl conjugation pathway</keyword>
<gene>
    <name evidence="8" type="ORF">FSP39_005117</name>
</gene>
<dbReference type="Pfam" id="PF00632">
    <property type="entry name" value="HECT"/>
    <property type="match status" value="1"/>
</dbReference>
<evidence type="ECO:0000256" key="4">
    <source>
        <dbReference type="ARBA" id="ARBA00022679"/>
    </source>
</evidence>
<comment type="catalytic activity">
    <reaction evidence="1">
        <text>S-ubiquitinyl-[E2 ubiquitin-conjugating enzyme]-L-cysteine + [acceptor protein]-L-lysine = [E2 ubiquitin-conjugating enzyme]-L-cysteine + N(6)-ubiquitinyl-[acceptor protein]-L-lysine.</text>
        <dbReference type="EC" id="2.3.2.26"/>
    </reaction>
</comment>
<evidence type="ECO:0000313" key="8">
    <source>
        <dbReference type="EMBL" id="KAK3107016.1"/>
    </source>
</evidence>